<dbReference type="RefSeq" id="XP_001386680.1">
    <property type="nucleotide sequence ID" value="XM_001386643.1"/>
</dbReference>
<dbReference type="InterPro" id="IPR005522">
    <property type="entry name" value="IPK"/>
</dbReference>
<accession>A3M043</accession>
<sequence>ELRPFKNKVGGHTAIFSFSKRAVCKALVNRENLFYETIELRHPELLNFMPKYIGVLNRFILLEDLTTNMKTPCVLDLKMGTRQYGIEAGRSKQKSQRSKCMYTTSRRLGVRICGLQLSKKPDSSSSNEAHLQSTYFSKDKYFGRRIKIGAQFCKILAKFLYNGQDSYSILVKIPGLITQFNELYGIFHNLVGYRMYGSSILLMYDSDETGDQDVKVRIIDFAQSVISEEDYKDAAIPPSHPNLADLGYLRGIQSLIAYFKLVFRIVSGFEYVDAAGALEVLKKNKSSYMNRNRWLDYFAEVANAKDGGINEVLEEGDPFNVVYPEYDDDDGISE</sequence>
<dbReference type="GeneID" id="4841001"/>
<dbReference type="GO" id="GO:0005737">
    <property type="term" value="C:cytoplasm"/>
    <property type="evidence" value="ECO:0007669"/>
    <property type="project" value="TreeGrafter"/>
</dbReference>
<dbReference type="GO" id="GO:0032958">
    <property type="term" value="P:inositol phosphate biosynthetic process"/>
    <property type="evidence" value="ECO:0007669"/>
    <property type="project" value="InterPro"/>
</dbReference>
<gene>
    <name evidence="5" type="ORF">PICST_50616</name>
</gene>
<dbReference type="GO" id="GO:0008440">
    <property type="term" value="F:inositol-1,4,5-trisphosphate 3-kinase activity"/>
    <property type="evidence" value="ECO:0007669"/>
    <property type="project" value="TreeGrafter"/>
</dbReference>
<keyword evidence="2 4" id="KW-0808">Transferase</keyword>
<feature type="non-terminal residue" evidence="5">
    <location>
        <position position="1"/>
    </location>
</feature>
<dbReference type="Gene3D" id="3.30.470.160">
    <property type="entry name" value="Inositol polyphosphate kinase"/>
    <property type="match status" value="1"/>
</dbReference>
<dbReference type="KEGG" id="pic:PICST_50616"/>
<dbReference type="GO" id="GO:0046854">
    <property type="term" value="P:phosphatidylinositol phosphate biosynthetic process"/>
    <property type="evidence" value="ECO:0007669"/>
    <property type="project" value="TreeGrafter"/>
</dbReference>
<organism evidence="5 6">
    <name type="scientific">Scheffersomyces stipitis (strain ATCC 58785 / CBS 6054 / NBRC 10063 / NRRL Y-11545)</name>
    <name type="common">Yeast</name>
    <name type="synonym">Pichia stipitis</name>
    <dbReference type="NCBI Taxonomy" id="322104"/>
    <lineage>
        <taxon>Eukaryota</taxon>
        <taxon>Fungi</taxon>
        <taxon>Dikarya</taxon>
        <taxon>Ascomycota</taxon>
        <taxon>Saccharomycotina</taxon>
        <taxon>Pichiomycetes</taxon>
        <taxon>Debaryomycetaceae</taxon>
        <taxon>Scheffersomyces</taxon>
    </lineage>
</organism>
<dbReference type="EC" id="2.7.-.-" evidence="4"/>
<dbReference type="OrthoDB" id="2573163at2759"/>
<dbReference type="GO" id="GO:0000824">
    <property type="term" value="F:inositol-1,4,5,6-tetrakisphosphate 3-kinase activity"/>
    <property type="evidence" value="ECO:0007669"/>
    <property type="project" value="TreeGrafter"/>
</dbReference>
<dbReference type="FunCoup" id="A3M043">
    <property type="interactions" value="210"/>
</dbReference>
<keyword evidence="3 4" id="KW-0418">Kinase</keyword>
<dbReference type="AlphaFoldDB" id="A3M043"/>
<dbReference type="EMBL" id="CP000502">
    <property type="protein sequence ID" value="ABN68651.1"/>
    <property type="molecule type" value="Genomic_DNA"/>
</dbReference>
<name>A3M043_PICST</name>
<protein>
    <recommendedName>
        <fullName evidence="4">Kinase</fullName>
        <ecNumber evidence="4">2.7.-.-</ecNumber>
    </recommendedName>
</protein>
<dbReference type="Proteomes" id="UP000002258">
    <property type="component" value="Chromosome 8"/>
</dbReference>
<dbReference type="OMA" id="ACMTAKC"/>
<evidence type="ECO:0000256" key="4">
    <source>
        <dbReference type="RuleBase" id="RU363090"/>
    </source>
</evidence>
<dbReference type="HOGENOM" id="CLU_042569_4_0_1"/>
<keyword evidence="6" id="KW-1185">Reference proteome</keyword>
<proteinExistence type="inferred from homology"/>
<evidence type="ECO:0000256" key="1">
    <source>
        <dbReference type="ARBA" id="ARBA00007374"/>
    </source>
</evidence>
<evidence type="ECO:0000313" key="5">
    <source>
        <dbReference type="EMBL" id="ABN68651.1"/>
    </source>
</evidence>
<dbReference type="STRING" id="322104.A3M043"/>
<dbReference type="InterPro" id="IPR038286">
    <property type="entry name" value="IPK_sf"/>
</dbReference>
<dbReference type="InParanoid" id="A3M043"/>
<dbReference type="PANTHER" id="PTHR12400:SF21">
    <property type="entry name" value="KINASE"/>
    <property type="match status" value="1"/>
</dbReference>
<evidence type="ECO:0000256" key="3">
    <source>
        <dbReference type="ARBA" id="ARBA00022777"/>
    </source>
</evidence>
<dbReference type="eggNOG" id="KOG1620">
    <property type="taxonomic scope" value="Eukaryota"/>
</dbReference>
<dbReference type="Pfam" id="PF03770">
    <property type="entry name" value="IPK"/>
    <property type="match status" value="1"/>
</dbReference>
<reference evidence="5 6" key="1">
    <citation type="journal article" date="2007" name="Nat. Biotechnol.">
        <title>Genome sequence of the lignocellulose-bioconverting and xylose-fermenting yeast Pichia stipitis.</title>
        <authorList>
            <person name="Jeffries T.W."/>
            <person name="Grigoriev I.V."/>
            <person name="Grimwood J."/>
            <person name="Laplaza J.M."/>
            <person name="Aerts A."/>
            <person name="Salamov A."/>
            <person name="Schmutz J."/>
            <person name="Lindquist E."/>
            <person name="Dehal P."/>
            <person name="Shapiro H."/>
            <person name="Jin Y.S."/>
            <person name="Passoth V."/>
            <person name="Richardson P.M."/>
        </authorList>
    </citation>
    <scope>NUCLEOTIDE SEQUENCE [LARGE SCALE GENOMIC DNA]</scope>
    <source>
        <strain evidence="6">ATCC 58785 / CBS 6054 / NBRC 10063 / NRRL Y-11545</strain>
    </source>
</reference>
<evidence type="ECO:0000313" key="6">
    <source>
        <dbReference type="Proteomes" id="UP000002258"/>
    </source>
</evidence>
<dbReference type="GO" id="GO:0005634">
    <property type="term" value="C:nucleus"/>
    <property type="evidence" value="ECO:0007669"/>
    <property type="project" value="TreeGrafter"/>
</dbReference>
<dbReference type="SUPFAM" id="SSF56104">
    <property type="entry name" value="SAICAR synthase-like"/>
    <property type="match status" value="1"/>
</dbReference>
<dbReference type="PANTHER" id="PTHR12400">
    <property type="entry name" value="INOSITOL POLYPHOSPHATE KINASE"/>
    <property type="match status" value="1"/>
</dbReference>
<comment type="similarity">
    <text evidence="1 4">Belongs to the inositol phosphokinase (IPK) family.</text>
</comment>
<evidence type="ECO:0000256" key="2">
    <source>
        <dbReference type="ARBA" id="ARBA00022679"/>
    </source>
</evidence>